<dbReference type="Pfam" id="PF07728">
    <property type="entry name" value="AAA_5"/>
    <property type="match status" value="1"/>
</dbReference>
<gene>
    <name evidence="3" type="primary">mcrB</name>
    <name evidence="3" type="ORF">KDY119_02020</name>
</gene>
<dbReference type="EMBL" id="CP045529">
    <property type="protein sequence ID" value="QFU98504.1"/>
    <property type="molecule type" value="Genomic_DNA"/>
</dbReference>
<feature type="region of interest" description="Disordered" evidence="1">
    <location>
        <begin position="1"/>
        <end position="21"/>
    </location>
</feature>
<proteinExistence type="predicted"/>
<dbReference type="KEGG" id="lxl:KDY119_02020"/>
<dbReference type="PANTHER" id="PTHR37291">
    <property type="entry name" value="5-METHYLCYTOSINE-SPECIFIC RESTRICTION ENZYME B"/>
    <property type="match status" value="1"/>
</dbReference>
<keyword evidence="3" id="KW-0378">Hydrolase</keyword>
<dbReference type="Gene3D" id="3.40.50.300">
    <property type="entry name" value="P-loop containing nucleotide triphosphate hydrolases"/>
    <property type="match status" value="1"/>
</dbReference>
<dbReference type="Proteomes" id="UP000326702">
    <property type="component" value="Chromosome"/>
</dbReference>
<evidence type="ECO:0000259" key="2">
    <source>
        <dbReference type="SMART" id="SM00382"/>
    </source>
</evidence>
<dbReference type="OrthoDB" id="9781481at2"/>
<dbReference type="EC" id="3.1.21.-" evidence="3"/>
<dbReference type="SUPFAM" id="SSF52540">
    <property type="entry name" value="P-loop containing nucleoside triphosphate hydrolases"/>
    <property type="match status" value="1"/>
</dbReference>
<dbReference type="GO" id="GO:0005524">
    <property type="term" value="F:ATP binding"/>
    <property type="evidence" value="ECO:0007669"/>
    <property type="project" value="InterPro"/>
</dbReference>
<feature type="domain" description="AAA+ ATPase" evidence="2">
    <location>
        <begin position="478"/>
        <end position="641"/>
    </location>
</feature>
<dbReference type="AlphaFoldDB" id="A0A5P9QAQ3"/>
<accession>A0A5P9QAQ3</accession>
<feature type="compositionally biased region" description="Polar residues" evidence="1">
    <location>
        <begin position="1"/>
        <end position="17"/>
    </location>
</feature>
<dbReference type="GO" id="GO:0016887">
    <property type="term" value="F:ATP hydrolysis activity"/>
    <property type="evidence" value="ECO:0007669"/>
    <property type="project" value="InterPro"/>
</dbReference>
<keyword evidence="4" id="KW-1185">Reference proteome</keyword>
<dbReference type="RefSeq" id="WP_083890814.1">
    <property type="nucleotide sequence ID" value="NZ_BAABIH010000025.1"/>
</dbReference>
<dbReference type="InterPro" id="IPR011704">
    <property type="entry name" value="ATPase_dyneun-rel_AAA"/>
</dbReference>
<reference evidence="3 4" key="1">
    <citation type="submission" date="2019-10" db="EMBL/GenBank/DDBJ databases">
        <title>Genome sequence of Luteimicrobium xylanilyticum HY-24.</title>
        <authorList>
            <person name="Kim D.Y."/>
            <person name="Park H.-Y."/>
        </authorList>
    </citation>
    <scope>NUCLEOTIDE SEQUENCE [LARGE SCALE GENOMIC DNA]</scope>
    <source>
        <strain evidence="3 4">HY-24</strain>
    </source>
</reference>
<sequence length="752" mass="84527">MTLRSAENNPPTHSTASADAARPVLDRMLGDQLSLVDPSQRIWTADAAEEVRHRIEDALDEGKESTWVKLGNQMAGASRPAILLVAEMTYLRELPLIHQQVGANTKREHVSRILSWLDDAPSIPDVMEQGFQTDGVWHGGQGYVQYAWRHLVWLSKFVKVWCALSPDKQESARQDPWKFHEVADAVDWPVPSIQACLLYLTFPKFYEPSVSIDHRRQIRDTFAYAIGGATGEDGIAVDRDLHQIREQIETEQGEAIDFYAEPFLSTWWRHKKANERAWAVRARPSGSDLIRGWLAGSYVSLAATHMIDLGDEVTKAQVREVIDDRYDHVDYAQRIGLTEDYFAFLARMQDGDVVVARHDDQAWLGRVSGPPTFYDTEPRLRRAVEWQADPIGVGTLPAPVPSLLATPSRSVIDLTDARDALEKLFADAPELDAEAPDESETAPAPSRPVRLRRADDALVRETFTDAAWLDEYIGLLESRRQVIVHGPPGTGKTFVARKIARRVAGDEQVQLVQFHPSYAYEDFFEGFRPRAQGDGSLTFDKVPGPLRRIASDASANPGVPYVLIIDEINRGNLAKVFGELYFLLEYREENVTLQYSPETPFTLPKNLFIIGTMNTADRSIAMVDAAIRRRFSFIEMHPDVEPVAGLLSRWLAANGQHDDRAALLAALNREIGEEDREFKVGPSYLMRDEAASDVGLELVWRHDVLPLLEEHYYGRLSREQIGRQFGLETLQRRLVMADAEADASEVDPASSA</sequence>
<dbReference type="InterPro" id="IPR003593">
    <property type="entry name" value="AAA+_ATPase"/>
</dbReference>
<dbReference type="CDD" id="cd00009">
    <property type="entry name" value="AAA"/>
    <property type="match status" value="1"/>
</dbReference>
<dbReference type="SMART" id="SM00382">
    <property type="entry name" value="AAA"/>
    <property type="match status" value="1"/>
</dbReference>
<organism evidence="3 4">
    <name type="scientific">Luteimicrobium xylanilyticum</name>
    <dbReference type="NCBI Taxonomy" id="1133546"/>
    <lineage>
        <taxon>Bacteria</taxon>
        <taxon>Bacillati</taxon>
        <taxon>Actinomycetota</taxon>
        <taxon>Actinomycetes</taxon>
        <taxon>Micrococcales</taxon>
        <taxon>Luteimicrobium</taxon>
    </lineage>
</organism>
<dbReference type="PANTHER" id="PTHR37291:SF1">
    <property type="entry name" value="TYPE IV METHYL-DIRECTED RESTRICTION ENZYME ECOKMCRB SUBUNIT"/>
    <property type="match status" value="1"/>
</dbReference>
<evidence type="ECO:0000313" key="4">
    <source>
        <dbReference type="Proteomes" id="UP000326702"/>
    </source>
</evidence>
<dbReference type="InterPro" id="IPR052934">
    <property type="entry name" value="Methyl-DNA_Rec/Restrict_Enz"/>
</dbReference>
<evidence type="ECO:0000313" key="3">
    <source>
        <dbReference type="EMBL" id="QFU98504.1"/>
    </source>
</evidence>
<name>A0A5P9QAQ3_9MICO</name>
<dbReference type="InterPro" id="IPR027417">
    <property type="entry name" value="P-loop_NTPase"/>
</dbReference>
<evidence type="ECO:0000256" key="1">
    <source>
        <dbReference type="SAM" id="MobiDB-lite"/>
    </source>
</evidence>
<protein>
    <submittedName>
        <fullName evidence="3">5-methylcytosine-specific restriction enzyme</fullName>
        <ecNumber evidence="3">3.1.21.-</ecNumber>
    </submittedName>
</protein>